<evidence type="ECO:0000313" key="5">
    <source>
        <dbReference type="Proteomes" id="UP000184212"/>
    </source>
</evidence>
<dbReference type="RefSeq" id="WP_073134473.1">
    <property type="nucleotide sequence ID" value="NZ_FQWQ01000001.1"/>
</dbReference>
<sequence length="645" mass="72112">MYNVKRCFFLVIAMAGCLAVRAQESTFRKVSFEDLSDFRPQAGNWQVVGDVTINPAADIHEAHDKPAAPETKKKSKRSKDEAAPAKPQVVSFQPGKGILLNLNDETKKDNLVSAFEHGDIELEFEVMLPRGSNSGVYFQGRYEMQLFDSWGVKDPKFSDIGGIYRNWETEQGKIYMGKAPLSNPAKAPGLWQKFKVSFRAPRFNAAGQKIANARFVSVELNGVLIHDNVEVPLPTGGPIENNEKPMGPLLIQGDHGPVAIRNMSYRLMKEVNFSLSNITYNTYYGNFKTISDFASLKPAVTGSIPQLTCEVLTNENAYGVSYKADLNVPQDGTYQFQLAHTGGGRLIINNQQLTDLQRPDAYADQWVTITLKAGKVPVEIYNYKDASWMPPRLGLTVKSATTYPQALHAFNSLPPDDEPVSPIYLDATSEPRLLRAFLDFKGDRAQRLTHTIGVADPSGTHYVYDMKSGNLVCVWHGSFVDATPMWHDRGDGSFRPRGATQYLFNNQPLAFLASQTEPFPVILKEDLVKANEHRGKGFELEPSTHRPIFKYTYEGLDVEDKIYPDDQNRVITHEVNIKNRGTKTGLYYKLGEGRTIAQMPDGSYAIDDKQYYIKVTTGQPVVRDVNGKKELIVAVDSAVKYSVIW</sequence>
<dbReference type="InterPro" id="IPR010496">
    <property type="entry name" value="AL/BT2_dom"/>
</dbReference>
<dbReference type="Gene3D" id="2.60.120.560">
    <property type="entry name" value="Exo-inulinase, domain 1"/>
    <property type="match status" value="1"/>
</dbReference>
<evidence type="ECO:0000256" key="2">
    <source>
        <dbReference type="SAM" id="SignalP"/>
    </source>
</evidence>
<dbReference type="EMBL" id="FQWQ01000001">
    <property type="protein sequence ID" value="SHG98242.1"/>
    <property type="molecule type" value="Genomic_DNA"/>
</dbReference>
<organism evidence="4 5">
    <name type="scientific">Chryseolinea serpens</name>
    <dbReference type="NCBI Taxonomy" id="947013"/>
    <lineage>
        <taxon>Bacteria</taxon>
        <taxon>Pseudomonadati</taxon>
        <taxon>Bacteroidota</taxon>
        <taxon>Cytophagia</taxon>
        <taxon>Cytophagales</taxon>
        <taxon>Fulvivirgaceae</taxon>
        <taxon>Chryseolinea</taxon>
    </lineage>
</organism>
<dbReference type="Pfam" id="PF07691">
    <property type="entry name" value="PA14"/>
    <property type="match status" value="1"/>
</dbReference>
<feature type="domain" description="PA14" evidence="3">
    <location>
        <begin position="273"/>
        <end position="417"/>
    </location>
</feature>
<dbReference type="STRING" id="947013.SAMN04488109_2742"/>
<dbReference type="OrthoDB" id="938897at2"/>
<dbReference type="GO" id="GO:0016787">
    <property type="term" value="F:hydrolase activity"/>
    <property type="evidence" value="ECO:0007669"/>
    <property type="project" value="InterPro"/>
</dbReference>
<proteinExistence type="predicted"/>
<dbReference type="PROSITE" id="PS51257">
    <property type="entry name" value="PROKAR_LIPOPROTEIN"/>
    <property type="match status" value="1"/>
</dbReference>
<feature type="signal peptide" evidence="2">
    <location>
        <begin position="1"/>
        <end position="22"/>
    </location>
</feature>
<gene>
    <name evidence="4" type="ORF">SAMN04488109_2742</name>
</gene>
<feature type="region of interest" description="Disordered" evidence="1">
    <location>
        <begin position="59"/>
        <end position="87"/>
    </location>
</feature>
<name>A0A1M5P913_9BACT</name>
<dbReference type="InterPro" id="IPR037524">
    <property type="entry name" value="PA14/GLEYA"/>
</dbReference>
<keyword evidence="5" id="KW-1185">Reference proteome</keyword>
<accession>A0A1M5P913</accession>
<dbReference type="Proteomes" id="UP000184212">
    <property type="component" value="Unassembled WGS sequence"/>
</dbReference>
<feature type="chain" id="PRO_5012251705" evidence="2">
    <location>
        <begin position="23"/>
        <end position="645"/>
    </location>
</feature>
<dbReference type="AlphaFoldDB" id="A0A1M5P913"/>
<dbReference type="Pfam" id="PF06439">
    <property type="entry name" value="3keto-disac_hyd"/>
    <property type="match status" value="1"/>
</dbReference>
<dbReference type="PROSITE" id="PS51820">
    <property type="entry name" value="PA14"/>
    <property type="match status" value="1"/>
</dbReference>
<dbReference type="InterPro" id="IPR011658">
    <property type="entry name" value="PA14_dom"/>
</dbReference>
<evidence type="ECO:0000313" key="4">
    <source>
        <dbReference type="EMBL" id="SHG98242.1"/>
    </source>
</evidence>
<keyword evidence="2" id="KW-0732">Signal</keyword>
<evidence type="ECO:0000256" key="1">
    <source>
        <dbReference type="SAM" id="MobiDB-lite"/>
    </source>
</evidence>
<reference evidence="4 5" key="1">
    <citation type="submission" date="2016-11" db="EMBL/GenBank/DDBJ databases">
        <authorList>
            <person name="Jaros S."/>
            <person name="Januszkiewicz K."/>
            <person name="Wedrychowicz H."/>
        </authorList>
    </citation>
    <scope>NUCLEOTIDE SEQUENCE [LARGE SCALE GENOMIC DNA]</scope>
    <source>
        <strain evidence="4 5">DSM 24574</strain>
    </source>
</reference>
<feature type="compositionally biased region" description="Basic and acidic residues" evidence="1">
    <location>
        <begin position="59"/>
        <end position="83"/>
    </location>
</feature>
<protein>
    <submittedName>
        <fullName evidence="4">PA14 domain-containing protein</fullName>
    </submittedName>
</protein>
<dbReference type="SUPFAM" id="SSF56988">
    <property type="entry name" value="Anthrax protective antigen"/>
    <property type="match status" value="1"/>
</dbReference>
<evidence type="ECO:0000259" key="3">
    <source>
        <dbReference type="PROSITE" id="PS51820"/>
    </source>
</evidence>